<reference evidence="12" key="1">
    <citation type="submission" date="2025-08" db="UniProtKB">
        <authorList>
            <consortium name="Ensembl"/>
        </authorList>
    </citation>
    <scope>IDENTIFICATION</scope>
</reference>
<dbReference type="SUPFAM" id="SSF57501">
    <property type="entry name" value="Cystine-knot cytokines"/>
    <property type="match status" value="1"/>
</dbReference>
<dbReference type="GO" id="GO:0001649">
    <property type="term" value="P:osteoblast differentiation"/>
    <property type="evidence" value="ECO:0007669"/>
    <property type="project" value="TreeGrafter"/>
</dbReference>
<keyword evidence="4" id="KW-0964">Secreted</keyword>
<organism evidence="12 13">
    <name type="scientific">Salarias fasciatus</name>
    <name type="common">Jewelled blenny</name>
    <name type="synonym">Blennius fasciatus</name>
    <dbReference type="NCBI Taxonomy" id="181472"/>
    <lineage>
        <taxon>Eukaryota</taxon>
        <taxon>Metazoa</taxon>
        <taxon>Chordata</taxon>
        <taxon>Craniata</taxon>
        <taxon>Vertebrata</taxon>
        <taxon>Euteleostomi</taxon>
        <taxon>Actinopterygii</taxon>
        <taxon>Neopterygii</taxon>
        <taxon>Teleostei</taxon>
        <taxon>Neoteleostei</taxon>
        <taxon>Acanthomorphata</taxon>
        <taxon>Ovalentaria</taxon>
        <taxon>Blenniimorphae</taxon>
        <taxon>Blenniiformes</taxon>
        <taxon>Blennioidei</taxon>
        <taxon>Blenniidae</taxon>
        <taxon>Salariinae</taxon>
        <taxon>Salarias</taxon>
    </lineage>
</organism>
<dbReference type="Pfam" id="PF05806">
    <property type="entry name" value="Noggin"/>
    <property type="match status" value="1"/>
</dbReference>
<dbReference type="AlphaFoldDB" id="A0A672I0D4"/>
<accession>A0A672I0D4</accession>
<evidence type="ECO:0000256" key="2">
    <source>
        <dbReference type="ARBA" id="ARBA00007480"/>
    </source>
</evidence>
<feature type="region of interest" description="Disordered" evidence="11">
    <location>
        <begin position="62"/>
        <end position="101"/>
    </location>
</feature>
<keyword evidence="6" id="KW-0221">Differentiation</keyword>
<dbReference type="InterPro" id="IPR008717">
    <property type="entry name" value="Noggin"/>
</dbReference>
<keyword evidence="5" id="KW-0732">Signal</keyword>
<feature type="disulfide bond" evidence="9">
    <location>
        <begin position="121"/>
        <end position="158"/>
    </location>
</feature>
<evidence type="ECO:0000256" key="1">
    <source>
        <dbReference type="ARBA" id="ARBA00004613"/>
    </source>
</evidence>
<evidence type="ECO:0000256" key="9">
    <source>
        <dbReference type="PIRSR" id="PIRSR008129-1"/>
    </source>
</evidence>
<proteinExistence type="inferred from homology"/>
<dbReference type="GO" id="GO:0030514">
    <property type="term" value="P:negative regulation of BMP signaling pathway"/>
    <property type="evidence" value="ECO:0007669"/>
    <property type="project" value="InterPro"/>
</dbReference>
<evidence type="ECO:0000313" key="12">
    <source>
        <dbReference type="Ensembl" id="ENSSFAP00005034604.1"/>
    </source>
</evidence>
<keyword evidence="7 9" id="KW-1015">Disulfide bond</keyword>
<evidence type="ECO:0000256" key="7">
    <source>
        <dbReference type="ARBA" id="ARBA00023157"/>
    </source>
</evidence>
<dbReference type="InterPro" id="IPR029034">
    <property type="entry name" value="Cystine-knot_cytokine"/>
</dbReference>
<evidence type="ECO:0000256" key="5">
    <source>
        <dbReference type="ARBA" id="ARBA00022729"/>
    </source>
</evidence>
<evidence type="ECO:0000256" key="4">
    <source>
        <dbReference type="ARBA" id="ARBA00022525"/>
    </source>
</evidence>
<comment type="subcellular location">
    <subcellularLocation>
        <location evidence="1">Secreted</location>
    </subcellularLocation>
</comment>
<dbReference type="GO" id="GO:0051216">
    <property type="term" value="P:cartilage development"/>
    <property type="evidence" value="ECO:0007669"/>
    <property type="project" value="UniProtKB-KW"/>
</dbReference>
<reference evidence="12" key="2">
    <citation type="submission" date="2025-09" db="UniProtKB">
        <authorList>
            <consortium name="Ensembl"/>
        </authorList>
    </citation>
    <scope>IDENTIFICATION</scope>
</reference>
<feature type="disulfide bond" evidence="9">
    <location>
        <begin position="173"/>
        <end position="182"/>
    </location>
</feature>
<dbReference type="FunCoup" id="A0A672I0D4">
    <property type="interactions" value="208"/>
</dbReference>
<feature type="disulfide bond" evidence="9">
    <location>
        <begin position="150"/>
        <end position="197"/>
    </location>
</feature>
<evidence type="ECO:0000256" key="3">
    <source>
        <dbReference type="ARBA" id="ARBA00022473"/>
    </source>
</evidence>
<name>A0A672I0D4_SALFA</name>
<sequence length="201" mass="22802">KRSIPQFSSLHLLLLRPIPSDSLPLLELREDPDPVLDPGERDLNETELRSVLGDFDARFLSVSPPEEDEESEESEPLLDPGGVLQKDTRSADPEAPPGWRQRPNRKLLRRLQLWLRALSSCPLRRAWTDLGGRFWPRYVRAGVCPSKRSCSVPEGMRCRPAGSAHLTVLRWRCAQRRAGLRCAWIPVQYPVITDCKCSCSP</sequence>
<keyword evidence="3" id="KW-0217">Developmental protein</keyword>
<dbReference type="Ensembl" id="ENSSFAT00005035905.1">
    <property type="protein sequence ID" value="ENSSFAP00005034604.1"/>
    <property type="gene ID" value="ENSSFAG00005017561.1"/>
</dbReference>
<evidence type="ECO:0000256" key="6">
    <source>
        <dbReference type="ARBA" id="ARBA00022782"/>
    </source>
</evidence>
<evidence type="ECO:0000313" key="13">
    <source>
        <dbReference type="Proteomes" id="UP000472267"/>
    </source>
</evidence>
<dbReference type="Proteomes" id="UP000472267">
    <property type="component" value="Unassembled WGS sequence"/>
</dbReference>
<feature type="glycosylation site" description="N-linked (GlcNAc...) asparagine" evidence="10">
    <location>
        <position position="44"/>
    </location>
</feature>
<dbReference type="Gene3D" id="1.10.287.520">
    <property type="entry name" value="Helix hairpin bin"/>
    <property type="match status" value="1"/>
</dbReference>
<dbReference type="Gene3D" id="2.10.90.10">
    <property type="entry name" value="Cystine-knot cytokines"/>
    <property type="match status" value="1"/>
</dbReference>
<keyword evidence="13" id="KW-1185">Reference proteome</keyword>
<comment type="similarity">
    <text evidence="2">Belongs to the noggin family.</text>
</comment>
<feature type="compositionally biased region" description="Acidic residues" evidence="11">
    <location>
        <begin position="65"/>
        <end position="76"/>
    </location>
</feature>
<feature type="disulfide bond" evidence="9">
    <location>
        <begin position="144"/>
        <end position="195"/>
    </location>
</feature>
<dbReference type="GO" id="GO:0009953">
    <property type="term" value="P:dorsal/ventral pattern formation"/>
    <property type="evidence" value="ECO:0007669"/>
    <property type="project" value="TreeGrafter"/>
</dbReference>
<dbReference type="OMA" id="CAWIRVH"/>
<evidence type="ECO:0000256" key="11">
    <source>
        <dbReference type="SAM" id="MobiDB-lite"/>
    </source>
</evidence>
<dbReference type="GO" id="GO:0005615">
    <property type="term" value="C:extracellular space"/>
    <property type="evidence" value="ECO:0007669"/>
    <property type="project" value="TreeGrafter"/>
</dbReference>
<evidence type="ECO:0000256" key="8">
    <source>
        <dbReference type="ARBA" id="ARBA00023188"/>
    </source>
</evidence>
<keyword evidence="8" id="KW-0891">Chondrogenesis</keyword>
<evidence type="ECO:0000256" key="10">
    <source>
        <dbReference type="PIRSR" id="PIRSR008129-2"/>
    </source>
</evidence>
<dbReference type="PIRSF" id="PIRSF008129">
    <property type="entry name" value="Noggin"/>
    <property type="match status" value="1"/>
</dbReference>
<dbReference type="InParanoid" id="A0A672I0D4"/>
<dbReference type="PANTHER" id="PTHR10494:SF5">
    <property type="entry name" value="NOGGIN"/>
    <property type="match status" value="1"/>
</dbReference>
<dbReference type="GO" id="GO:0045596">
    <property type="term" value="P:negative regulation of cell differentiation"/>
    <property type="evidence" value="ECO:0007669"/>
    <property type="project" value="InterPro"/>
</dbReference>
<protein>
    <submittedName>
        <fullName evidence="12">Noggin 1</fullName>
    </submittedName>
</protein>
<dbReference type="PANTHER" id="PTHR10494">
    <property type="entry name" value="BONE MORPHOGENETIC PROTEIN INHIBITOR, NOGGIN"/>
    <property type="match status" value="1"/>
</dbReference>